<dbReference type="Gene3D" id="3.30.70.920">
    <property type="match status" value="1"/>
</dbReference>
<evidence type="ECO:0000256" key="3">
    <source>
        <dbReference type="ARBA" id="ARBA00023163"/>
    </source>
</evidence>
<feature type="domain" description="HTH asnC-type" evidence="4">
    <location>
        <begin position="11"/>
        <end position="71"/>
    </location>
</feature>
<proteinExistence type="predicted"/>
<dbReference type="PANTHER" id="PTHR30154">
    <property type="entry name" value="LEUCINE-RESPONSIVE REGULATORY PROTEIN"/>
    <property type="match status" value="1"/>
</dbReference>
<dbReference type="Gene3D" id="1.10.10.10">
    <property type="entry name" value="Winged helix-like DNA-binding domain superfamily/Winged helix DNA-binding domain"/>
    <property type="match status" value="1"/>
</dbReference>
<dbReference type="RefSeq" id="WP_092224475.1">
    <property type="nucleotide sequence ID" value="NZ_FNJI01000024.1"/>
</dbReference>
<dbReference type="CDD" id="cd00090">
    <property type="entry name" value="HTH_ARSR"/>
    <property type="match status" value="1"/>
</dbReference>
<dbReference type="SUPFAM" id="SSF46785">
    <property type="entry name" value="Winged helix' DNA-binding domain"/>
    <property type="match status" value="1"/>
</dbReference>
<dbReference type="PROSITE" id="PS50956">
    <property type="entry name" value="HTH_ASNC_2"/>
    <property type="match status" value="1"/>
</dbReference>
<dbReference type="EMBL" id="FNJI01000024">
    <property type="protein sequence ID" value="SDP53840.1"/>
    <property type="molecule type" value="Genomic_DNA"/>
</dbReference>
<dbReference type="InterPro" id="IPR019885">
    <property type="entry name" value="Tscrpt_reg_HTH_AsnC-type_CS"/>
</dbReference>
<keyword evidence="1" id="KW-0805">Transcription regulation</keyword>
<evidence type="ECO:0000313" key="5">
    <source>
        <dbReference type="EMBL" id="SDP53840.1"/>
    </source>
</evidence>
<keyword evidence="2" id="KW-0238">DNA-binding</keyword>
<keyword evidence="6" id="KW-1185">Reference proteome</keyword>
<dbReference type="SUPFAM" id="SSF54909">
    <property type="entry name" value="Dimeric alpha+beta barrel"/>
    <property type="match status" value="1"/>
</dbReference>
<dbReference type="OrthoDB" id="34294at2"/>
<dbReference type="STRING" id="91360.SAMN05660330_03122"/>
<dbReference type="GO" id="GO:0043565">
    <property type="term" value="F:sequence-specific DNA binding"/>
    <property type="evidence" value="ECO:0007669"/>
    <property type="project" value="InterPro"/>
</dbReference>
<dbReference type="GO" id="GO:0043200">
    <property type="term" value="P:response to amino acid"/>
    <property type="evidence" value="ECO:0007669"/>
    <property type="project" value="TreeGrafter"/>
</dbReference>
<dbReference type="InterPro" id="IPR036388">
    <property type="entry name" value="WH-like_DNA-bd_sf"/>
</dbReference>
<dbReference type="AlphaFoldDB" id="A0A1H0TJJ2"/>
<protein>
    <submittedName>
        <fullName evidence="5">Lrp/AsnC family transcriptional regulator, regulator for asnA, asnC and gidA</fullName>
    </submittedName>
</protein>
<dbReference type="Proteomes" id="UP000199073">
    <property type="component" value="Unassembled WGS sequence"/>
</dbReference>
<evidence type="ECO:0000259" key="4">
    <source>
        <dbReference type="PROSITE" id="PS50956"/>
    </source>
</evidence>
<dbReference type="PRINTS" id="PR00033">
    <property type="entry name" value="HTHASNC"/>
</dbReference>
<dbReference type="SMART" id="SM00344">
    <property type="entry name" value="HTH_ASNC"/>
    <property type="match status" value="1"/>
</dbReference>
<evidence type="ECO:0000256" key="2">
    <source>
        <dbReference type="ARBA" id="ARBA00023125"/>
    </source>
</evidence>
<dbReference type="PROSITE" id="PS00519">
    <property type="entry name" value="HTH_ASNC_1"/>
    <property type="match status" value="1"/>
</dbReference>
<dbReference type="InterPro" id="IPR000485">
    <property type="entry name" value="AsnC-type_HTH_dom"/>
</dbReference>
<dbReference type="Pfam" id="PF13412">
    <property type="entry name" value="HTH_24"/>
    <property type="match status" value="1"/>
</dbReference>
<dbReference type="InterPro" id="IPR019888">
    <property type="entry name" value="Tscrpt_reg_AsnC-like"/>
</dbReference>
<organism evidence="5 6">
    <name type="scientific">Desulforhopalus singaporensis</name>
    <dbReference type="NCBI Taxonomy" id="91360"/>
    <lineage>
        <taxon>Bacteria</taxon>
        <taxon>Pseudomonadati</taxon>
        <taxon>Thermodesulfobacteriota</taxon>
        <taxon>Desulfobulbia</taxon>
        <taxon>Desulfobulbales</taxon>
        <taxon>Desulfocapsaceae</taxon>
        <taxon>Desulforhopalus</taxon>
    </lineage>
</organism>
<evidence type="ECO:0000256" key="1">
    <source>
        <dbReference type="ARBA" id="ARBA00023015"/>
    </source>
</evidence>
<dbReference type="InterPro" id="IPR036390">
    <property type="entry name" value="WH_DNA-bd_sf"/>
</dbReference>
<evidence type="ECO:0000313" key="6">
    <source>
        <dbReference type="Proteomes" id="UP000199073"/>
    </source>
</evidence>
<dbReference type="InterPro" id="IPR019887">
    <property type="entry name" value="Tscrpt_reg_AsnC/Lrp_C"/>
</dbReference>
<dbReference type="GO" id="GO:0005829">
    <property type="term" value="C:cytosol"/>
    <property type="evidence" value="ECO:0007669"/>
    <property type="project" value="TreeGrafter"/>
</dbReference>
<sequence length="151" mass="17486">MNERNHARQKIDDLDLEIINLLEQDGRQPNTELAKKLNSSEATIRKRIKRLIDEGFIRVIAVRNRSMLGYWTDGNIRLTVDTRKTKEIIEELRSLKGLWYIAHLTGAADFDLEFSVRSQSQLKTLLEEVNAIDGVLRTEVSIRLELIKQSL</sequence>
<gene>
    <name evidence="5" type="ORF">SAMN05660330_03122</name>
</gene>
<dbReference type="InterPro" id="IPR011008">
    <property type="entry name" value="Dimeric_a/b-barrel"/>
</dbReference>
<accession>A0A1H0TJJ2</accession>
<dbReference type="GO" id="GO:0006355">
    <property type="term" value="P:regulation of DNA-templated transcription"/>
    <property type="evidence" value="ECO:0007669"/>
    <property type="project" value="UniProtKB-ARBA"/>
</dbReference>
<name>A0A1H0TJJ2_9BACT</name>
<dbReference type="InterPro" id="IPR011991">
    <property type="entry name" value="ArsR-like_HTH"/>
</dbReference>
<reference evidence="5 6" key="1">
    <citation type="submission" date="2016-10" db="EMBL/GenBank/DDBJ databases">
        <authorList>
            <person name="de Groot N.N."/>
        </authorList>
    </citation>
    <scope>NUCLEOTIDE SEQUENCE [LARGE SCALE GENOMIC DNA]</scope>
    <source>
        <strain evidence="5 6">DSM 12130</strain>
    </source>
</reference>
<dbReference type="PANTHER" id="PTHR30154:SF34">
    <property type="entry name" value="TRANSCRIPTIONAL REGULATOR AZLB"/>
    <property type="match status" value="1"/>
</dbReference>
<dbReference type="Pfam" id="PF01037">
    <property type="entry name" value="AsnC_trans_reg"/>
    <property type="match status" value="1"/>
</dbReference>
<keyword evidence="3" id="KW-0804">Transcription</keyword>